<dbReference type="AlphaFoldDB" id="A0A833RLF0"/>
<name>A0A833RLF0_9HYME</name>
<comment type="caution">
    <text evidence="1">The sequence shown here is derived from an EMBL/GenBank/DDBJ whole genome shotgun (WGS) entry which is preliminary data.</text>
</comment>
<accession>A0A833RLF0</accession>
<reference evidence="1" key="1">
    <citation type="submission" date="2019-11" db="EMBL/GenBank/DDBJ databases">
        <title>The nuclear and mitochondrial genomes of Frieseomelitta varia - a highly eusocial stingless bee (Meliponini) with a permanently sterile worker caste.</title>
        <authorList>
            <person name="Freitas F.C.P."/>
            <person name="Lourenco A.P."/>
            <person name="Nunes F.M.F."/>
            <person name="Paschoal A.R."/>
            <person name="Abreu F.C.P."/>
            <person name="Barbin F.O."/>
            <person name="Bataglia L."/>
            <person name="Cardoso-Junior C.A.M."/>
            <person name="Cervoni M.S."/>
            <person name="Silva S.R."/>
            <person name="Dalarmi F."/>
            <person name="Del Lama M.A."/>
            <person name="Depintor T.S."/>
            <person name="Ferreira K.M."/>
            <person name="Goria P.S."/>
            <person name="Jaskot M.C."/>
            <person name="Lago D.C."/>
            <person name="Luna-Lucena D."/>
            <person name="Moda L.M."/>
            <person name="Nascimento L."/>
            <person name="Pedrino M."/>
            <person name="Rabico F.O."/>
            <person name="Sanches F.C."/>
            <person name="Santos D.E."/>
            <person name="Santos C.G."/>
            <person name="Vieira J."/>
            <person name="Lopes T.F."/>
            <person name="Barchuk A.R."/>
            <person name="Hartfelder K."/>
            <person name="Simoes Z.L.P."/>
            <person name="Bitondi M.M.G."/>
            <person name="Pinheiro D.G."/>
        </authorList>
    </citation>
    <scope>NUCLEOTIDE SEQUENCE</scope>
    <source>
        <strain evidence="1">USP_RPSP 00005682</strain>
        <tissue evidence="1">Whole individual</tissue>
    </source>
</reference>
<protein>
    <submittedName>
        <fullName evidence="1">Uncharacterized protein</fullName>
    </submittedName>
</protein>
<sequence length="340" mass="39526">MYIYHYITYTYNDLRKQTNWPLKKIQHFHRCQEDVVVRNVRKFLLLQECRLRLCRISDCQTLSNIPFVVEVIVAIELPPCVAAKGFKQTASVLFVSHTSLAKNASRGLTQRSYLTYPYKFPALMQVQERRFRVAPFTDYAQENPIHRDNFDFYETMRDLQRRESANGYKAGNFLDAFTLGNLCASPRQPFEKGEWHLDDHTVDWIEMAQKIGGTWRCSQIKTYDMVGIFETCNNKLSGDFQKTQISSMYTGTVFPTISEIFDEICLAPPTLRIVFTSLTLVIVDKKKIKIKYVFEEYCYVYAKSHQNRLGSLKSFSITLKVGRMRTCPCDVASEHIIATL</sequence>
<keyword evidence="2" id="KW-1185">Reference proteome</keyword>
<proteinExistence type="predicted"/>
<dbReference type="EMBL" id="WNWW01000886">
    <property type="protein sequence ID" value="KAF3421118.1"/>
    <property type="molecule type" value="Genomic_DNA"/>
</dbReference>
<dbReference type="Proteomes" id="UP000655588">
    <property type="component" value="Unassembled WGS sequence"/>
</dbReference>
<evidence type="ECO:0000313" key="1">
    <source>
        <dbReference type="EMBL" id="KAF3421118.1"/>
    </source>
</evidence>
<evidence type="ECO:0000313" key="2">
    <source>
        <dbReference type="Proteomes" id="UP000655588"/>
    </source>
</evidence>
<gene>
    <name evidence="1" type="ORF">E2986_10831</name>
</gene>
<organism evidence="1 2">
    <name type="scientific">Frieseomelitta varia</name>
    <dbReference type="NCBI Taxonomy" id="561572"/>
    <lineage>
        <taxon>Eukaryota</taxon>
        <taxon>Metazoa</taxon>
        <taxon>Ecdysozoa</taxon>
        <taxon>Arthropoda</taxon>
        <taxon>Hexapoda</taxon>
        <taxon>Insecta</taxon>
        <taxon>Pterygota</taxon>
        <taxon>Neoptera</taxon>
        <taxon>Endopterygota</taxon>
        <taxon>Hymenoptera</taxon>
        <taxon>Apocrita</taxon>
        <taxon>Aculeata</taxon>
        <taxon>Apoidea</taxon>
        <taxon>Anthophila</taxon>
        <taxon>Apidae</taxon>
        <taxon>Frieseomelitta</taxon>
    </lineage>
</organism>